<proteinExistence type="predicted"/>
<dbReference type="EMBL" id="MN740394">
    <property type="protein sequence ID" value="QHU04204.1"/>
    <property type="molecule type" value="Genomic_DNA"/>
</dbReference>
<protein>
    <submittedName>
        <fullName evidence="1">Uncharacterized protein</fullName>
    </submittedName>
</protein>
<dbReference type="AlphaFoldDB" id="A0A6C0JKQ0"/>
<organism evidence="1">
    <name type="scientific">viral metagenome</name>
    <dbReference type="NCBI Taxonomy" id="1070528"/>
    <lineage>
        <taxon>unclassified sequences</taxon>
        <taxon>metagenomes</taxon>
        <taxon>organismal metagenomes</taxon>
    </lineage>
</organism>
<name>A0A6C0JKQ0_9ZZZZ</name>
<sequence>MLVEKAKHFLYHIVNNYDNLDDVTVFLQGNPFEHLQLLVGWRAQLTEEEIDVVINKMNTEINDSCDFTTFYQVLYNDPNGTNGVNTTDACMKYYGENYDNFTVSPGAQYIVPKKYILSRSLEFWKNLHSAMYDNERLNGYCQEQLWYLAYNHKMNNDVGNHDQEKARCINSSPNFNNTSYSYFLNNNINT</sequence>
<accession>A0A6C0JKQ0</accession>
<reference evidence="1" key="1">
    <citation type="journal article" date="2020" name="Nature">
        <title>Giant virus diversity and host interactions through global metagenomics.</title>
        <authorList>
            <person name="Schulz F."/>
            <person name="Roux S."/>
            <person name="Paez-Espino D."/>
            <person name="Jungbluth S."/>
            <person name="Walsh D.A."/>
            <person name="Denef V.J."/>
            <person name="McMahon K.D."/>
            <person name="Konstantinidis K.T."/>
            <person name="Eloe-Fadrosh E.A."/>
            <person name="Kyrpides N.C."/>
            <person name="Woyke T."/>
        </authorList>
    </citation>
    <scope>NUCLEOTIDE SEQUENCE</scope>
    <source>
        <strain evidence="1">GVMAG-M-3300027708-39</strain>
    </source>
</reference>
<evidence type="ECO:0000313" key="1">
    <source>
        <dbReference type="EMBL" id="QHU04204.1"/>
    </source>
</evidence>